<dbReference type="GO" id="GO:0004842">
    <property type="term" value="F:ubiquitin-protein transferase activity"/>
    <property type="evidence" value="ECO:0007669"/>
    <property type="project" value="InterPro"/>
</dbReference>
<dbReference type="PANTHER" id="PTHR46400">
    <property type="entry name" value="RING/U-BOX SUPERFAMILY PROTEIN"/>
    <property type="match status" value="1"/>
</dbReference>
<name>A0AA88VSS7_9ASTE</name>
<evidence type="ECO:0000256" key="1">
    <source>
        <dbReference type="SAM" id="MobiDB-lite"/>
    </source>
</evidence>
<dbReference type="GO" id="GO:0031624">
    <property type="term" value="F:ubiquitin conjugating enzyme binding"/>
    <property type="evidence" value="ECO:0007669"/>
    <property type="project" value="TreeGrafter"/>
</dbReference>
<dbReference type="FunFam" id="3.30.40.10:FF:000226">
    <property type="entry name" value="E3 ubiquitin ligase BIG BROTHER"/>
    <property type="match status" value="1"/>
</dbReference>
<dbReference type="GO" id="GO:0046621">
    <property type="term" value="P:negative regulation of organ growth"/>
    <property type="evidence" value="ECO:0007669"/>
    <property type="project" value="InterPro"/>
</dbReference>
<dbReference type="SUPFAM" id="SSF57850">
    <property type="entry name" value="RING/U-box"/>
    <property type="match status" value="1"/>
</dbReference>
<dbReference type="Proteomes" id="UP001188597">
    <property type="component" value="Unassembled WGS sequence"/>
</dbReference>
<dbReference type="PANTHER" id="PTHR46400:SF5">
    <property type="entry name" value="RING-TYPE DOMAIN-CONTAINING PROTEIN"/>
    <property type="match status" value="1"/>
</dbReference>
<dbReference type="AlphaFoldDB" id="A0AA88VSS7"/>
<proteinExistence type="predicted"/>
<feature type="region of interest" description="Disordered" evidence="1">
    <location>
        <begin position="110"/>
        <end position="131"/>
    </location>
</feature>
<protein>
    <recommendedName>
        <fullName evidence="4">RING-type domain-containing protein</fullName>
    </recommendedName>
</protein>
<dbReference type="InterPro" id="IPR013083">
    <property type="entry name" value="Znf_RING/FYVE/PHD"/>
</dbReference>
<organism evidence="2 3">
    <name type="scientific">Escallonia herrerae</name>
    <dbReference type="NCBI Taxonomy" id="1293975"/>
    <lineage>
        <taxon>Eukaryota</taxon>
        <taxon>Viridiplantae</taxon>
        <taxon>Streptophyta</taxon>
        <taxon>Embryophyta</taxon>
        <taxon>Tracheophyta</taxon>
        <taxon>Spermatophyta</taxon>
        <taxon>Magnoliopsida</taxon>
        <taxon>eudicotyledons</taxon>
        <taxon>Gunneridae</taxon>
        <taxon>Pentapetalae</taxon>
        <taxon>asterids</taxon>
        <taxon>campanulids</taxon>
        <taxon>Escalloniales</taxon>
        <taxon>Escalloniaceae</taxon>
        <taxon>Escallonia</taxon>
    </lineage>
</organism>
<accession>A0AA88VSS7</accession>
<evidence type="ECO:0008006" key="4">
    <source>
        <dbReference type="Google" id="ProtNLM"/>
    </source>
</evidence>
<evidence type="ECO:0000313" key="3">
    <source>
        <dbReference type="Proteomes" id="UP001188597"/>
    </source>
</evidence>
<dbReference type="InterPro" id="IPR033276">
    <property type="entry name" value="BB"/>
</dbReference>
<keyword evidence="3" id="KW-1185">Reference proteome</keyword>
<evidence type="ECO:0000313" key="2">
    <source>
        <dbReference type="EMBL" id="KAK3014307.1"/>
    </source>
</evidence>
<comment type="caution">
    <text evidence="2">The sequence shown here is derived from an EMBL/GenBank/DDBJ whole genome shotgun (WGS) entry which is preliminary data.</text>
</comment>
<dbReference type="GO" id="GO:0048437">
    <property type="term" value="P:floral organ development"/>
    <property type="evidence" value="ECO:0007669"/>
    <property type="project" value="TreeGrafter"/>
</dbReference>
<reference evidence="2" key="1">
    <citation type="submission" date="2022-12" db="EMBL/GenBank/DDBJ databases">
        <title>Draft genome assemblies for two species of Escallonia (Escalloniales).</title>
        <authorList>
            <person name="Chanderbali A."/>
            <person name="Dervinis C."/>
            <person name="Anghel I."/>
            <person name="Soltis D."/>
            <person name="Soltis P."/>
            <person name="Zapata F."/>
        </authorList>
    </citation>
    <scope>NUCLEOTIDE SEQUENCE</scope>
    <source>
        <strain evidence="2">UCBG64.0493</strain>
        <tissue evidence="2">Leaf</tissue>
    </source>
</reference>
<gene>
    <name evidence="2" type="ORF">RJ639_008878</name>
</gene>
<dbReference type="EMBL" id="JAVXUP010001230">
    <property type="protein sequence ID" value="KAK3014307.1"/>
    <property type="molecule type" value="Genomic_DNA"/>
</dbReference>
<dbReference type="GO" id="GO:0016567">
    <property type="term" value="P:protein ubiquitination"/>
    <property type="evidence" value="ECO:0007669"/>
    <property type="project" value="InterPro"/>
</dbReference>
<dbReference type="Gene3D" id="3.30.40.10">
    <property type="entry name" value="Zinc/RING finger domain, C3HC4 (zinc finger)"/>
    <property type="match status" value="1"/>
</dbReference>
<sequence length="233" mass="26772">MSWNPQLEAHYVNSSGPYSSTGGFMDFFEGFSYEHMNFIFADAPYGQESAYPSVNTSSYKFWLSDHGTLSYYDYNHTYMVDDRASGIHEYDIHLDNSSIVPDELMTAVRTRREGHPSSTSHTNPVDCPRSQHNSRDYQVVWQDGIDPDNMTYEELLELGEAVGTQSRGLSHEHISLLPVSKFKCGFFSRRKSKDERCVICQMEYKRGDRRITLPCKHACPICYKEVFADASKH</sequence>